<sequence length="526" mass="59888">MVPNLVQPVPYTNATASLNVIIPEVLKEDNYKRWSILMRHYLVAQGLWDVVLSNQIPWSEDTGDWTKKNALALLAIKMSCGAETFDQIEEMDSARNAWNALADLHKPPNVDGHRGSETDAAGDWNALKSLDYITKIIFPSGFTVLHIATMAGHLKIVNELVKIAREDYLEMQDDNETSNQGTLFLKHCVLNIMFDVGLDLFLRCPQLAASTRESITISELSEHPSLFPSPFEQLLYKCVCIAKVPSPSEDTDRSRQKIFGIHGVPMDLYNLKLTHTFANSVLQYWCKEISTYRDATQLVERGTISAIFQAIKNGRVKIVIEILKSNPHLIWCNKNLSREILISAIKYRRGSILGFFLRLDAGKKTFLSLTDEDGNNVLHLVAKLPDFQIYVTLFPAWFLQQEVKWKSEAYFHAGIKEPKIIMGKLHPKFSTENTNNGQKNRMNGQRMLQILIFWILWSIWSAPNAAHRLDGRYVLTHNFHSNDDLGLRFCSYDHVVKKVVGTTSYYNIPSISHPHFAQPAAVARRF</sequence>
<evidence type="ECO:0000259" key="2">
    <source>
        <dbReference type="Pfam" id="PF13961"/>
    </source>
</evidence>
<feature type="repeat" description="ANK" evidence="1">
    <location>
        <begin position="140"/>
        <end position="162"/>
    </location>
</feature>
<dbReference type="InterPro" id="IPR025314">
    <property type="entry name" value="DUF4219"/>
</dbReference>
<protein>
    <recommendedName>
        <fullName evidence="2">DUF4219 domain-containing protein</fullName>
    </recommendedName>
</protein>
<keyword evidence="4" id="KW-1185">Reference proteome</keyword>
<dbReference type="Gene3D" id="1.25.40.20">
    <property type="entry name" value="Ankyrin repeat-containing domain"/>
    <property type="match status" value="1"/>
</dbReference>
<dbReference type="PROSITE" id="PS50088">
    <property type="entry name" value="ANK_REPEAT"/>
    <property type="match status" value="1"/>
</dbReference>
<dbReference type="AlphaFoldDB" id="A0AAV5MGU4"/>
<dbReference type="PROSITE" id="PS50297">
    <property type="entry name" value="ANK_REP_REGION"/>
    <property type="match status" value="1"/>
</dbReference>
<reference evidence="3 4" key="1">
    <citation type="journal article" date="2021" name="Commun. Biol.">
        <title>The genome of Shorea leprosula (Dipterocarpaceae) highlights the ecological relevance of drought in aseasonal tropical rainforests.</title>
        <authorList>
            <person name="Ng K.K.S."/>
            <person name="Kobayashi M.J."/>
            <person name="Fawcett J.A."/>
            <person name="Hatakeyama M."/>
            <person name="Paape T."/>
            <person name="Ng C.H."/>
            <person name="Ang C.C."/>
            <person name="Tnah L.H."/>
            <person name="Lee C.T."/>
            <person name="Nishiyama T."/>
            <person name="Sese J."/>
            <person name="O'Brien M.J."/>
            <person name="Copetti D."/>
            <person name="Mohd Noor M.I."/>
            <person name="Ong R.C."/>
            <person name="Putra M."/>
            <person name="Sireger I.Z."/>
            <person name="Indrioko S."/>
            <person name="Kosugi Y."/>
            <person name="Izuno A."/>
            <person name="Isagi Y."/>
            <person name="Lee S.L."/>
            <person name="Shimizu K.K."/>
        </authorList>
    </citation>
    <scope>NUCLEOTIDE SEQUENCE [LARGE SCALE GENOMIC DNA]</scope>
    <source>
        <strain evidence="3">214</strain>
    </source>
</reference>
<dbReference type="InterPro" id="IPR036770">
    <property type="entry name" value="Ankyrin_rpt-contain_sf"/>
</dbReference>
<feature type="domain" description="DUF4219" evidence="2">
    <location>
        <begin position="28"/>
        <end position="51"/>
    </location>
</feature>
<evidence type="ECO:0000313" key="4">
    <source>
        <dbReference type="Proteomes" id="UP001054252"/>
    </source>
</evidence>
<dbReference type="PANTHER" id="PTHR24177">
    <property type="entry name" value="CASKIN"/>
    <property type="match status" value="1"/>
</dbReference>
<dbReference type="GO" id="GO:0016020">
    <property type="term" value="C:membrane"/>
    <property type="evidence" value="ECO:0007669"/>
    <property type="project" value="TreeGrafter"/>
</dbReference>
<dbReference type="InterPro" id="IPR002110">
    <property type="entry name" value="Ankyrin_rpt"/>
</dbReference>
<dbReference type="EMBL" id="BPVZ01000269">
    <property type="protein sequence ID" value="GKV48750.1"/>
    <property type="molecule type" value="Genomic_DNA"/>
</dbReference>
<comment type="caution">
    <text evidence="3">The sequence shown here is derived from an EMBL/GenBank/DDBJ whole genome shotgun (WGS) entry which is preliminary data.</text>
</comment>
<gene>
    <name evidence="3" type="ORF">SLEP1_g55547</name>
</gene>
<name>A0AAV5MGU4_9ROSI</name>
<keyword evidence="1" id="KW-0040">ANK repeat</keyword>
<evidence type="ECO:0000256" key="1">
    <source>
        <dbReference type="PROSITE-ProRule" id="PRU00023"/>
    </source>
</evidence>
<proteinExistence type="predicted"/>
<dbReference type="Pfam" id="PF13961">
    <property type="entry name" value="DUF4219"/>
    <property type="match status" value="1"/>
</dbReference>
<dbReference type="Proteomes" id="UP001054252">
    <property type="component" value="Unassembled WGS sequence"/>
</dbReference>
<accession>A0AAV5MGU4</accession>
<organism evidence="3 4">
    <name type="scientific">Rubroshorea leprosula</name>
    <dbReference type="NCBI Taxonomy" id="152421"/>
    <lineage>
        <taxon>Eukaryota</taxon>
        <taxon>Viridiplantae</taxon>
        <taxon>Streptophyta</taxon>
        <taxon>Embryophyta</taxon>
        <taxon>Tracheophyta</taxon>
        <taxon>Spermatophyta</taxon>
        <taxon>Magnoliopsida</taxon>
        <taxon>eudicotyledons</taxon>
        <taxon>Gunneridae</taxon>
        <taxon>Pentapetalae</taxon>
        <taxon>rosids</taxon>
        <taxon>malvids</taxon>
        <taxon>Malvales</taxon>
        <taxon>Dipterocarpaceae</taxon>
        <taxon>Rubroshorea</taxon>
    </lineage>
</organism>
<dbReference type="Pfam" id="PF00023">
    <property type="entry name" value="Ank"/>
    <property type="match status" value="1"/>
</dbReference>
<evidence type="ECO:0000313" key="3">
    <source>
        <dbReference type="EMBL" id="GKV48750.1"/>
    </source>
</evidence>
<dbReference type="SUPFAM" id="SSF48403">
    <property type="entry name" value="Ankyrin repeat"/>
    <property type="match status" value="1"/>
</dbReference>
<dbReference type="PANTHER" id="PTHR24177:SF365">
    <property type="entry name" value="ANKYRIN REPEAT-CONTAINING PROTEIN NPR4-LIKE ISOFORM X1"/>
    <property type="match status" value="1"/>
</dbReference>